<sequence>MIYNQKNSNHPMYLIEKLKHGGCYERYRYYLDMDGYNQ</sequence>
<name>X0Y2V0_9ZZZZ</name>
<feature type="non-terminal residue" evidence="1">
    <location>
        <position position="38"/>
    </location>
</feature>
<gene>
    <name evidence="1" type="ORF">S01H1_61078</name>
</gene>
<evidence type="ECO:0000313" key="1">
    <source>
        <dbReference type="EMBL" id="GAG31236.1"/>
    </source>
</evidence>
<dbReference type="AlphaFoldDB" id="X0Y2V0"/>
<comment type="caution">
    <text evidence="1">The sequence shown here is derived from an EMBL/GenBank/DDBJ whole genome shotgun (WGS) entry which is preliminary data.</text>
</comment>
<organism evidence="1">
    <name type="scientific">marine sediment metagenome</name>
    <dbReference type="NCBI Taxonomy" id="412755"/>
    <lineage>
        <taxon>unclassified sequences</taxon>
        <taxon>metagenomes</taxon>
        <taxon>ecological metagenomes</taxon>
    </lineage>
</organism>
<accession>X0Y2V0</accession>
<dbReference type="EMBL" id="BARS01040029">
    <property type="protein sequence ID" value="GAG31236.1"/>
    <property type="molecule type" value="Genomic_DNA"/>
</dbReference>
<protein>
    <submittedName>
        <fullName evidence="1">Uncharacterized protein</fullName>
    </submittedName>
</protein>
<proteinExistence type="predicted"/>
<reference evidence="1" key="1">
    <citation type="journal article" date="2014" name="Front. Microbiol.">
        <title>High frequency of phylogenetically diverse reductive dehalogenase-homologous genes in deep subseafloor sedimentary metagenomes.</title>
        <authorList>
            <person name="Kawai M."/>
            <person name="Futagami T."/>
            <person name="Toyoda A."/>
            <person name="Takaki Y."/>
            <person name="Nishi S."/>
            <person name="Hori S."/>
            <person name="Arai W."/>
            <person name="Tsubouchi T."/>
            <person name="Morono Y."/>
            <person name="Uchiyama I."/>
            <person name="Ito T."/>
            <person name="Fujiyama A."/>
            <person name="Inagaki F."/>
            <person name="Takami H."/>
        </authorList>
    </citation>
    <scope>NUCLEOTIDE SEQUENCE</scope>
    <source>
        <strain evidence="1">Expedition CK06-06</strain>
    </source>
</reference>